<feature type="region of interest" description="Disordered" evidence="1">
    <location>
        <begin position="50"/>
        <end position="79"/>
    </location>
</feature>
<protein>
    <submittedName>
        <fullName evidence="2">Uncharacterized protein</fullName>
    </submittedName>
</protein>
<accession>A0ABT0UG99</accession>
<keyword evidence="3" id="KW-1185">Reference proteome</keyword>
<comment type="caution">
    <text evidence="2">The sequence shown here is derived from an EMBL/GenBank/DDBJ whole genome shotgun (WGS) entry which is preliminary data.</text>
</comment>
<sequence>MVLKSESEYGTAPDDDTRRLLLHYARVARGIEEETYQLQKQGALDLRPSCRGQQAARVAPHSPWTPPRPSLPVPRARGR</sequence>
<evidence type="ECO:0000313" key="3">
    <source>
        <dbReference type="Proteomes" id="UP001431429"/>
    </source>
</evidence>
<gene>
    <name evidence="2" type="ORF">NBG84_04925</name>
</gene>
<feature type="compositionally biased region" description="Pro residues" evidence="1">
    <location>
        <begin position="63"/>
        <end position="72"/>
    </location>
</feature>
<proteinExistence type="predicted"/>
<evidence type="ECO:0000256" key="1">
    <source>
        <dbReference type="SAM" id="MobiDB-lite"/>
    </source>
</evidence>
<organism evidence="2 3">
    <name type="scientific">Streptomyces albipurpureus</name>
    <dbReference type="NCBI Taxonomy" id="2897419"/>
    <lineage>
        <taxon>Bacteria</taxon>
        <taxon>Bacillati</taxon>
        <taxon>Actinomycetota</taxon>
        <taxon>Actinomycetes</taxon>
        <taxon>Kitasatosporales</taxon>
        <taxon>Streptomycetaceae</taxon>
        <taxon>Streptomyces</taxon>
    </lineage>
</organism>
<dbReference type="Proteomes" id="UP001431429">
    <property type="component" value="Unassembled WGS sequence"/>
</dbReference>
<reference evidence="2" key="1">
    <citation type="submission" date="2022-06" db="EMBL/GenBank/DDBJ databases">
        <title>Genome public.</title>
        <authorList>
            <person name="Sun Q."/>
        </authorList>
    </citation>
    <scope>NUCLEOTIDE SEQUENCE</scope>
    <source>
        <strain evidence="2">CWNU-1</strain>
    </source>
</reference>
<name>A0ABT0UG99_9ACTN</name>
<dbReference type="RefSeq" id="WP_250918023.1">
    <property type="nucleotide sequence ID" value="NZ_JAMQAW010000004.1"/>
</dbReference>
<dbReference type="EMBL" id="JAMQAW010000004">
    <property type="protein sequence ID" value="MCM2387657.1"/>
    <property type="molecule type" value="Genomic_DNA"/>
</dbReference>
<evidence type="ECO:0000313" key="2">
    <source>
        <dbReference type="EMBL" id="MCM2387657.1"/>
    </source>
</evidence>